<protein>
    <recommendedName>
        <fullName evidence="2">SMP-30/Gluconolactonase/LRE-like region domain-containing protein</fullName>
    </recommendedName>
</protein>
<accession>A0A831SMT4</accession>
<dbReference type="Gene3D" id="2.130.10.10">
    <property type="entry name" value="YVTN repeat-like/Quinoprotein amine dehydrogenase"/>
    <property type="match status" value="1"/>
</dbReference>
<sequence>MAEPVSVLEDYSFDHSAWSIELGAGLSELSGLACDDKGRLFAHNDEEGTVYELDPETGRVIKRFFIERRYFFGKWRIDADFEGIAIAGDRFFLVASDGRLFSFDEGADGTSVPAVEHDTFLHGGYDVEGLCYDPVGNELLLACKQWPGAFSLKEIFFDRKLVDQRKELKPVFSFSLDSMELEPTPRFVLDGHEIRELTGRKKFRPSAIETCSGNSGFLVVSSSAGVIAHYDPAGKLVGAKRLSSPPHVQPEGLTIDPQGRLFIGDEGTTTGRLTRYNME</sequence>
<dbReference type="Pfam" id="PF20067">
    <property type="entry name" value="SSL_N"/>
    <property type="match status" value="1"/>
</dbReference>
<gene>
    <name evidence="1" type="ORF">ENN50_06585</name>
</gene>
<evidence type="ECO:0008006" key="2">
    <source>
        <dbReference type="Google" id="ProtNLM"/>
    </source>
</evidence>
<organism evidence="1">
    <name type="scientific">Prosthecochloris aestuarii</name>
    <dbReference type="NCBI Taxonomy" id="1102"/>
    <lineage>
        <taxon>Bacteria</taxon>
        <taxon>Pseudomonadati</taxon>
        <taxon>Chlorobiota</taxon>
        <taxon>Chlorobiia</taxon>
        <taxon>Chlorobiales</taxon>
        <taxon>Chlorobiaceae</taxon>
        <taxon>Prosthecochloris</taxon>
    </lineage>
</organism>
<dbReference type="EMBL" id="DSBW01000144">
    <property type="protein sequence ID" value="HED31332.1"/>
    <property type="molecule type" value="Genomic_DNA"/>
</dbReference>
<dbReference type="Proteomes" id="UP000886335">
    <property type="component" value="Unassembled WGS sequence"/>
</dbReference>
<name>A0A831SMT4_PROAE</name>
<dbReference type="SUPFAM" id="SSF75011">
    <property type="entry name" value="3-carboxy-cis,cis-mucoante lactonizing enzyme"/>
    <property type="match status" value="1"/>
</dbReference>
<dbReference type="InterPro" id="IPR015943">
    <property type="entry name" value="WD40/YVTN_repeat-like_dom_sf"/>
</dbReference>
<reference evidence="1" key="1">
    <citation type="journal article" date="2020" name="mSystems">
        <title>Genome- and Community-Level Interaction Insights into Carbon Utilization and Element Cycling Functions of Hydrothermarchaeota in Hydrothermal Sediment.</title>
        <authorList>
            <person name="Zhou Z."/>
            <person name="Liu Y."/>
            <person name="Xu W."/>
            <person name="Pan J."/>
            <person name="Luo Z.H."/>
            <person name="Li M."/>
        </authorList>
    </citation>
    <scope>NUCLEOTIDE SEQUENCE [LARGE SCALE GENOMIC DNA]</scope>
    <source>
        <strain evidence="1">SpSt-1181</strain>
    </source>
</reference>
<dbReference type="AlphaFoldDB" id="A0A831SMT4"/>
<comment type="caution">
    <text evidence="1">The sequence shown here is derived from an EMBL/GenBank/DDBJ whole genome shotgun (WGS) entry which is preliminary data.</text>
</comment>
<proteinExistence type="predicted"/>
<evidence type="ECO:0000313" key="1">
    <source>
        <dbReference type="EMBL" id="HED31332.1"/>
    </source>
</evidence>